<dbReference type="InterPro" id="IPR003609">
    <property type="entry name" value="Pan_app"/>
</dbReference>
<feature type="domain" description="Apple" evidence="4">
    <location>
        <begin position="515"/>
        <end position="583"/>
    </location>
</feature>
<keyword evidence="2" id="KW-1015">Disulfide bond</keyword>
<evidence type="ECO:0000256" key="2">
    <source>
        <dbReference type="ARBA" id="ARBA00023157"/>
    </source>
</evidence>
<dbReference type="GO" id="GO:0005576">
    <property type="term" value="C:extracellular region"/>
    <property type="evidence" value="ECO:0007669"/>
    <property type="project" value="InterPro"/>
</dbReference>
<dbReference type="Proteomes" id="UP000192907">
    <property type="component" value="Unassembled WGS sequence"/>
</dbReference>
<gene>
    <name evidence="5" type="ORF">SAMN06296036_1263</name>
</gene>
<keyword evidence="3" id="KW-0175">Coiled coil</keyword>
<evidence type="ECO:0000259" key="4">
    <source>
        <dbReference type="SMART" id="SM00223"/>
    </source>
</evidence>
<evidence type="ECO:0000313" key="5">
    <source>
        <dbReference type="EMBL" id="SMF71000.1"/>
    </source>
</evidence>
<protein>
    <submittedName>
        <fullName evidence="5">PAN domain-containing protein</fullName>
    </submittedName>
</protein>
<dbReference type="STRING" id="1513793.SAMN06296036_1263"/>
<dbReference type="EMBL" id="FWZT01000026">
    <property type="protein sequence ID" value="SMF71000.1"/>
    <property type="molecule type" value="Genomic_DNA"/>
</dbReference>
<dbReference type="GO" id="GO:0006508">
    <property type="term" value="P:proteolysis"/>
    <property type="evidence" value="ECO:0007669"/>
    <property type="project" value="InterPro"/>
</dbReference>
<proteinExistence type="predicted"/>
<dbReference type="CDD" id="cd01100">
    <property type="entry name" value="APPLE_Factor_XI_like"/>
    <property type="match status" value="1"/>
</dbReference>
<dbReference type="Gene3D" id="3.50.4.10">
    <property type="entry name" value="Hepatocyte Growth Factor"/>
    <property type="match status" value="1"/>
</dbReference>
<dbReference type="OrthoDB" id="9178925at2"/>
<evidence type="ECO:0000256" key="1">
    <source>
        <dbReference type="ARBA" id="ARBA00022737"/>
    </source>
</evidence>
<feature type="coiled-coil region" evidence="3">
    <location>
        <begin position="238"/>
        <end position="272"/>
    </location>
</feature>
<sequence length="612" mass="67834">MPFFIPFIVGAIAAGSIGTSVANSAMDGALFAPEIKQYKKDIESGKKTNESLISQIESIDKAYNNKVTNLNSYLDISNQLNEEFLSAESKAAGQATLEMLEASSIYNQANSTVQGQLSIVASTAITTLGSVQLQQILGNAMADTQLGKAAASSTSSYLKSAGKMAQQSAYRAMVKAKTTLRLTKVVKIASPVAKAGARIASLGLKTSSAAASRLATKAAGPLGVVLDVALIGLDVHLSKERAKEYKKLRDDINEANRQLRDIKKEANHITAKLKSDEAMLRGEVLNFAKYAAQVILFSMDSLEGLPAKFQDFDRIQNLTSVNKQDLSQLLHYIQDNFDEFFEARANTYIHLIAKYKGYFIRCNVEPDYLLNRVPVLGAFGLEFTRFIYESSFTDDFVAAFVPETCELDLDHNDIINGFEVVSADLQNSSISRVSSKYWVYTDANGVSHPYGEINRDEWSVYLRSKKNSGKYLQLDLWRGELITWGNGQDRTVIDFVEMPYIHEKKGFEAMTAAPFEHDIDRPGQDYRNLQTPNAMACSRECASDSVCQAFTWTPSGNKCWLKDKVPNKVVKKFTHFRSGVKIKHLPTVKKAIRIANPRFARPVLRRAALSRP</sequence>
<dbReference type="RefSeq" id="WP_132324343.1">
    <property type="nucleotide sequence ID" value="NZ_FWZT01000026.1"/>
</dbReference>
<name>A0A1Y6CLA4_9BACT</name>
<dbReference type="Pfam" id="PF14295">
    <property type="entry name" value="PAN_4"/>
    <property type="match status" value="1"/>
</dbReference>
<reference evidence="6" key="1">
    <citation type="submission" date="2017-04" db="EMBL/GenBank/DDBJ databases">
        <authorList>
            <person name="Varghese N."/>
            <person name="Submissions S."/>
        </authorList>
    </citation>
    <scope>NUCLEOTIDE SEQUENCE [LARGE SCALE GENOMIC DNA]</scope>
    <source>
        <strain evidence="6">RKEM611</strain>
    </source>
</reference>
<keyword evidence="1" id="KW-0677">Repeat</keyword>
<evidence type="ECO:0000313" key="6">
    <source>
        <dbReference type="Proteomes" id="UP000192907"/>
    </source>
</evidence>
<dbReference type="InterPro" id="IPR000177">
    <property type="entry name" value="Apple"/>
</dbReference>
<dbReference type="AlphaFoldDB" id="A0A1Y6CLA4"/>
<evidence type="ECO:0000256" key="3">
    <source>
        <dbReference type="SAM" id="Coils"/>
    </source>
</evidence>
<keyword evidence="6" id="KW-1185">Reference proteome</keyword>
<organism evidence="5 6">
    <name type="scientific">Pseudobacteriovorax antillogorgiicola</name>
    <dbReference type="NCBI Taxonomy" id="1513793"/>
    <lineage>
        <taxon>Bacteria</taxon>
        <taxon>Pseudomonadati</taxon>
        <taxon>Bdellovibrionota</taxon>
        <taxon>Oligoflexia</taxon>
        <taxon>Oligoflexales</taxon>
        <taxon>Pseudobacteriovoracaceae</taxon>
        <taxon>Pseudobacteriovorax</taxon>
    </lineage>
</organism>
<accession>A0A1Y6CLA4</accession>
<dbReference type="SMART" id="SM00223">
    <property type="entry name" value="APPLE"/>
    <property type="match status" value="1"/>
</dbReference>